<evidence type="ECO:0000313" key="1">
    <source>
        <dbReference type="EMBL" id="GBN38268.1"/>
    </source>
</evidence>
<keyword evidence="2" id="KW-1185">Reference proteome</keyword>
<name>A0A4Y2NFQ5_ARAVE</name>
<reference evidence="1 2" key="1">
    <citation type="journal article" date="2019" name="Sci. Rep.">
        <title>Orb-weaving spider Araneus ventricosus genome elucidates the spidroin gene catalogue.</title>
        <authorList>
            <person name="Kono N."/>
            <person name="Nakamura H."/>
            <person name="Ohtoshi R."/>
            <person name="Moran D.A.P."/>
            <person name="Shinohara A."/>
            <person name="Yoshida Y."/>
            <person name="Fujiwara M."/>
            <person name="Mori M."/>
            <person name="Tomita M."/>
            <person name="Arakawa K."/>
        </authorList>
    </citation>
    <scope>NUCLEOTIDE SEQUENCE [LARGE SCALE GENOMIC DNA]</scope>
</reference>
<organism evidence="1 2">
    <name type="scientific">Araneus ventricosus</name>
    <name type="common">Orbweaver spider</name>
    <name type="synonym">Epeira ventricosa</name>
    <dbReference type="NCBI Taxonomy" id="182803"/>
    <lineage>
        <taxon>Eukaryota</taxon>
        <taxon>Metazoa</taxon>
        <taxon>Ecdysozoa</taxon>
        <taxon>Arthropoda</taxon>
        <taxon>Chelicerata</taxon>
        <taxon>Arachnida</taxon>
        <taxon>Araneae</taxon>
        <taxon>Araneomorphae</taxon>
        <taxon>Entelegynae</taxon>
        <taxon>Araneoidea</taxon>
        <taxon>Araneidae</taxon>
        <taxon>Araneus</taxon>
    </lineage>
</organism>
<proteinExistence type="predicted"/>
<gene>
    <name evidence="1" type="ORF">AVEN_30007_1</name>
</gene>
<dbReference type="Proteomes" id="UP000499080">
    <property type="component" value="Unassembled WGS sequence"/>
</dbReference>
<evidence type="ECO:0000313" key="2">
    <source>
        <dbReference type="Proteomes" id="UP000499080"/>
    </source>
</evidence>
<comment type="caution">
    <text evidence="1">The sequence shown here is derived from an EMBL/GenBank/DDBJ whole genome shotgun (WGS) entry which is preliminary data.</text>
</comment>
<accession>A0A4Y2NFQ5</accession>
<sequence length="115" mass="12581">MLADRWYGGIPSRTCVLAASHRHCSLRRAVFAARLHCGFLQIVAQSAHLSIFFCAESEYASRTTQDERGAPRANVLRCTYSAVMSAGGGTSNIMIWHALGRCTLCIQQCHDFGCG</sequence>
<protein>
    <submittedName>
        <fullName evidence="1">Uncharacterized protein</fullName>
    </submittedName>
</protein>
<dbReference type="EMBL" id="BGPR01009151">
    <property type="protein sequence ID" value="GBN38268.1"/>
    <property type="molecule type" value="Genomic_DNA"/>
</dbReference>
<dbReference type="AlphaFoldDB" id="A0A4Y2NFQ5"/>